<comment type="similarity">
    <text evidence="4">Belongs to the group II decarboxylase family. Sphingosine-1-phosphate lyase subfamily.</text>
</comment>
<dbReference type="InterPro" id="IPR015422">
    <property type="entry name" value="PyrdxlP-dep_Trfase_small"/>
</dbReference>
<dbReference type="InterPro" id="IPR015424">
    <property type="entry name" value="PyrdxlP-dep_Trfase"/>
</dbReference>
<dbReference type="InterPro" id="IPR050477">
    <property type="entry name" value="GrpII_AminoAcid_Decarb"/>
</dbReference>
<comment type="cofactor">
    <cofactor evidence="1 7">
        <name>pyridoxal 5'-phosphate</name>
        <dbReference type="ChEBI" id="CHEBI:597326"/>
    </cofactor>
</comment>
<name>A0ABN9C652_9NEOB</name>
<comment type="caution">
    <text evidence="8">The sequence shown here is derived from an EMBL/GenBank/DDBJ whole genome shotgun (WGS) entry which is preliminary data.</text>
</comment>
<dbReference type="EC" id="4.1.2.27" evidence="5"/>
<evidence type="ECO:0000256" key="4">
    <source>
        <dbReference type="ARBA" id="ARBA00038302"/>
    </source>
</evidence>
<keyword evidence="2 7" id="KW-0663">Pyridoxal phosphate</keyword>
<dbReference type="PANTHER" id="PTHR42735">
    <property type="match status" value="1"/>
</dbReference>
<organism evidence="8 9">
    <name type="scientific">Staurois parvus</name>
    <dbReference type="NCBI Taxonomy" id="386267"/>
    <lineage>
        <taxon>Eukaryota</taxon>
        <taxon>Metazoa</taxon>
        <taxon>Chordata</taxon>
        <taxon>Craniata</taxon>
        <taxon>Vertebrata</taxon>
        <taxon>Euteleostomi</taxon>
        <taxon>Amphibia</taxon>
        <taxon>Batrachia</taxon>
        <taxon>Anura</taxon>
        <taxon>Neobatrachia</taxon>
        <taxon>Ranoidea</taxon>
        <taxon>Ranidae</taxon>
        <taxon>Staurois</taxon>
    </lineage>
</organism>
<dbReference type="EMBL" id="CATNWA010008174">
    <property type="protein sequence ID" value="CAI9555530.1"/>
    <property type="molecule type" value="Genomic_DNA"/>
</dbReference>
<evidence type="ECO:0000256" key="7">
    <source>
        <dbReference type="RuleBase" id="RU000382"/>
    </source>
</evidence>
<keyword evidence="9" id="KW-1185">Reference proteome</keyword>
<proteinExistence type="inferred from homology"/>
<dbReference type="SUPFAM" id="SSF53383">
    <property type="entry name" value="PLP-dependent transferases"/>
    <property type="match status" value="1"/>
</dbReference>
<evidence type="ECO:0000256" key="3">
    <source>
        <dbReference type="ARBA" id="ARBA00023239"/>
    </source>
</evidence>
<gene>
    <name evidence="8" type="ORF">SPARVUS_LOCUS4399710</name>
</gene>
<keyword evidence="3 7" id="KW-0456">Lyase</keyword>
<evidence type="ECO:0000256" key="2">
    <source>
        <dbReference type="ARBA" id="ARBA00022898"/>
    </source>
</evidence>
<evidence type="ECO:0000313" key="8">
    <source>
        <dbReference type="EMBL" id="CAI9555530.1"/>
    </source>
</evidence>
<dbReference type="Gene3D" id="6.10.140.2150">
    <property type="match status" value="1"/>
</dbReference>
<reference evidence="8" key="1">
    <citation type="submission" date="2023-05" db="EMBL/GenBank/DDBJ databases">
        <authorList>
            <person name="Stuckert A."/>
        </authorList>
    </citation>
    <scope>NUCLEOTIDE SEQUENCE</scope>
</reference>
<accession>A0ABN9C652</accession>
<evidence type="ECO:0000313" key="9">
    <source>
        <dbReference type="Proteomes" id="UP001162483"/>
    </source>
</evidence>
<dbReference type="Proteomes" id="UP001162483">
    <property type="component" value="Unassembled WGS sequence"/>
</dbReference>
<dbReference type="InterPro" id="IPR002129">
    <property type="entry name" value="PyrdxlP-dep_de-COase"/>
</dbReference>
<dbReference type="PANTHER" id="PTHR42735:SF6">
    <property type="entry name" value="SPHINGOSINE-1-PHOSPHATE LYASE 1"/>
    <property type="match status" value="1"/>
</dbReference>
<dbReference type="Gene3D" id="3.40.640.10">
    <property type="entry name" value="Type I PLP-dependent aspartate aminotransferase-like (Major domain)"/>
    <property type="match status" value="1"/>
</dbReference>
<evidence type="ECO:0000256" key="6">
    <source>
        <dbReference type="ARBA" id="ARBA00042568"/>
    </source>
</evidence>
<sequence>MAHLVLKAKDDVSFVTDLPRSGLKQEQVMEKLKEYSSLSEVSWEKGKVSGTVYSGDERLTQLLVKVYGEFAWSNPLHPDIFPGVRKMEAEVVRMACTLFNGGPQSCGTVTSGGTESILMACKAYRDLAFEKGIKYPEIIAPVSAHAAFDKAASYFGMRMVHIPLDKKTMKVDVKAMRRAISKNTAMLVCSAPQFPHGVIDPIEEVAKLALKYNIPFHVDACLGGFLIVFMEKAGFPIPPFDFRVKGVTSISADTHKYGYAPKGSSVILYSSKDYRQYQYFVTSDWPGGLYASPSIAGSRPGGIVAACWATMMHIGEDGYVEATKNIITAARFIIKELQKIKEIFIFGNPEVSVIALGSDEFDIYRLSNSLTAKGWNLNTLQFPSSIHICLTLLHTKPGVAQLFVKDIQESVAVIMKDPGAKTTGVGAIYGMAQTIPDRSMVTEISKAFLDCLYLTEMPSSAKQINGSPGH</sequence>
<evidence type="ECO:0000256" key="5">
    <source>
        <dbReference type="ARBA" id="ARBA00038965"/>
    </source>
</evidence>
<evidence type="ECO:0000256" key="1">
    <source>
        <dbReference type="ARBA" id="ARBA00001933"/>
    </source>
</evidence>
<protein>
    <recommendedName>
        <fullName evidence="5">sphinganine-1-phosphate aldolase</fullName>
        <ecNumber evidence="5">4.1.2.27</ecNumber>
    </recommendedName>
    <alternativeName>
        <fullName evidence="6">Sphingosine-1-phosphate aldolase</fullName>
    </alternativeName>
</protein>
<dbReference type="Gene3D" id="3.90.1150.10">
    <property type="entry name" value="Aspartate Aminotransferase, domain 1"/>
    <property type="match status" value="1"/>
</dbReference>
<dbReference type="Pfam" id="PF00282">
    <property type="entry name" value="Pyridoxal_deC"/>
    <property type="match status" value="1"/>
</dbReference>
<dbReference type="InterPro" id="IPR015421">
    <property type="entry name" value="PyrdxlP-dep_Trfase_major"/>
</dbReference>
<dbReference type="CDD" id="cd06450">
    <property type="entry name" value="DOPA_deC_like"/>
    <property type="match status" value="1"/>
</dbReference>